<feature type="non-terminal residue" evidence="2">
    <location>
        <position position="311"/>
    </location>
</feature>
<sequence>MLVSGVCLWADDASVRPQWVKGTWSVSNGIIRRVCAEGDTRGQRSCFIVPGLVDAHCHVGYSKDGPVDADEMVRQARATVASGVTLVRDCGVPVDNSCVASLVGPRLIRCGRHVARPKRYMRGLPVDVGEQRELPAVLSDMAARSDGWVKIVGDWIDRSDGVEADLMPLWDPSILREAVAAVHEAGARIAVHAFSHRVIDSLIEAGVDDIEHGSGIDADQAAEIAKRCIAVTPTLRQVELFADFAAQAGTKYPVYAATMRAMYERRREHFLMLLDQGVLLLQGTDSGGYQEHGSIAGELDLWKRWGATSQA</sequence>
<dbReference type="Pfam" id="PF01979">
    <property type="entry name" value="Amidohydro_1"/>
    <property type="match status" value="1"/>
</dbReference>
<dbReference type="AlphaFoldDB" id="A0A929RNP6"/>
<dbReference type="InterPro" id="IPR011059">
    <property type="entry name" value="Metal-dep_hydrolase_composite"/>
</dbReference>
<dbReference type="InterPro" id="IPR006680">
    <property type="entry name" value="Amidohydro-rel"/>
</dbReference>
<dbReference type="Proteomes" id="UP000759246">
    <property type="component" value="Unassembled WGS sequence"/>
</dbReference>
<dbReference type="InterPro" id="IPR032466">
    <property type="entry name" value="Metal_Hydrolase"/>
</dbReference>
<proteinExistence type="predicted"/>
<dbReference type="InterPro" id="IPR051781">
    <property type="entry name" value="Metallo-dep_Hydrolase"/>
</dbReference>
<feature type="domain" description="Amidohydrolase-related" evidence="1">
    <location>
        <begin position="47"/>
        <end position="296"/>
    </location>
</feature>
<reference evidence="2" key="1">
    <citation type="submission" date="2020-04" db="EMBL/GenBank/DDBJ databases">
        <title>Deep metagenomics examines the oral microbiome during advanced dental caries in children, revealing novel taxa and co-occurrences with host molecules.</title>
        <authorList>
            <person name="Baker J.L."/>
            <person name="Morton J.T."/>
            <person name="Dinis M."/>
            <person name="Alvarez R."/>
            <person name="Tran N.C."/>
            <person name="Knight R."/>
            <person name="Edlund A."/>
        </authorList>
    </citation>
    <scope>NUCLEOTIDE SEQUENCE</scope>
    <source>
        <strain evidence="2">JCVI_30_bin.13</strain>
    </source>
</reference>
<dbReference type="PANTHER" id="PTHR43135:SF4">
    <property type="entry name" value="AMIDOHYDROLASE-RELATED DOMAIN-CONTAINING PROTEIN"/>
    <property type="match status" value="1"/>
</dbReference>
<dbReference type="SUPFAM" id="SSF51556">
    <property type="entry name" value="Metallo-dependent hydrolases"/>
    <property type="match status" value="1"/>
</dbReference>
<dbReference type="Gene3D" id="3.20.20.140">
    <property type="entry name" value="Metal-dependent hydrolases"/>
    <property type="match status" value="1"/>
</dbReference>
<evidence type="ECO:0000259" key="1">
    <source>
        <dbReference type="Pfam" id="PF01979"/>
    </source>
</evidence>
<dbReference type="GO" id="GO:0016810">
    <property type="term" value="F:hydrolase activity, acting on carbon-nitrogen (but not peptide) bonds"/>
    <property type="evidence" value="ECO:0007669"/>
    <property type="project" value="InterPro"/>
</dbReference>
<dbReference type="PANTHER" id="PTHR43135">
    <property type="entry name" value="ALPHA-D-RIBOSE 1-METHYLPHOSPHONATE 5-TRIPHOSPHATE DIPHOSPHATASE"/>
    <property type="match status" value="1"/>
</dbReference>
<organism evidence="2 3">
    <name type="scientific">Actinomyces bouchesdurhonensis</name>
    <dbReference type="NCBI Taxonomy" id="1852361"/>
    <lineage>
        <taxon>Bacteria</taxon>
        <taxon>Bacillati</taxon>
        <taxon>Actinomycetota</taxon>
        <taxon>Actinomycetes</taxon>
        <taxon>Actinomycetales</taxon>
        <taxon>Actinomycetaceae</taxon>
        <taxon>Actinomyces</taxon>
    </lineage>
</organism>
<gene>
    <name evidence="2" type="ORF">HXK09_03895</name>
</gene>
<dbReference type="Gene3D" id="2.30.40.10">
    <property type="entry name" value="Urease, subunit C, domain 1"/>
    <property type="match status" value="1"/>
</dbReference>
<name>A0A929RNP6_9ACTO</name>
<accession>A0A929RNP6</accession>
<dbReference type="EMBL" id="JABZGF010000081">
    <property type="protein sequence ID" value="MBF0966300.1"/>
    <property type="molecule type" value="Genomic_DNA"/>
</dbReference>
<comment type="caution">
    <text evidence="2">The sequence shown here is derived from an EMBL/GenBank/DDBJ whole genome shotgun (WGS) entry which is preliminary data.</text>
</comment>
<evidence type="ECO:0000313" key="3">
    <source>
        <dbReference type="Proteomes" id="UP000759246"/>
    </source>
</evidence>
<protein>
    <submittedName>
        <fullName evidence="2">Amidohydrolase family protein</fullName>
    </submittedName>
</protein>
<evidence type="ECO:0000313" key="2">
    <source>
        <dbReference type="EMBL" id="MBF0966300.1"/>
    </source>
</evidence>